<gene>
    <name evidence="1" type="ORF">AAF454_14285</name>
</gene>
<comment type="caution">
    <text evidence="1">The sequence shown here is derived from an EMBL/GenBank/DDBJ whole genome shotgun (WGS) entry which is preliminary data.</text>
</comment>
<keyword evidence="2" id="KW-1185">Reference proteome</keyword>
<sequence length="414" mass="49217">MEDQHAQVCQIKSEKIEQMKAHYIQDAKNRLPQYFSPEKRMSTSQGSIEQLQQNGLPKEIFWKMVEYNVSAKEGLSLSKLDEISEYIDFLASEYVVYHERVKRDYVGEELAQQIQELETIFRRCFERMAAVYTRSVGKFFERNDIPNESQVMQKSIAELFLRKVHQYNEFIQMEPDYAEIQGTNEEWLLRDSYFMGDVLRLMVSKLYTQCTIMPAELYSEADLRVAATIYQSAQKWLIPQKSTAVSEEQLGIELGLFAIKFQVALTKADLSLHFKEKLATIFDSFYAYKIEDLNQRQKEAQEHLYNREQAWYAPLDEKVVRYWTRTMCETLDYKGISAVFEEVIPSAFEEFKKKVQQGSKLERYQKNNEWDQFYAGSEQVNYRQSAAFTYKLRLNDWHYCLDKMNMDSNWYYLK</sequence>
<proteinExistence type="predicted"/>
<evidence type="ECO:0000313" key="2">
    <source>
        <dbReference type="Proteomes" id="UP001398420"/>
    </source>
</evidence>
<evidence type="ECO:0000313" key="1">
    <source>
        <dbReference type="EMBL" id="MEL5989573.1"/>
    </source>
</evidence>
<accession>A0ABU9LQT9</accession>
<protein>
    <submittedName>
        <fullName evidence="1">Uncharacterized protein</fullName>
    </submittedName>
</protein>
<dbReference type="Proteomes" id="UP001398420">
    <property type="component" value="Unassembled WGS sequence"/>
</dbReference>
<reference evidence="1 2" key="1">
    <citation type="submission" date="2024-04" db="EMBL/GenBank/DDBJ databases">
        <authorList>
            <person name="Wu Y.S."/>
            <person name="Zhang L."/>
        </authorList>
    </citation>
    <scope>NUCLEOTIDE SEQUENCE [LARGE SCALE GENOMIC DNA]</scope>
    <source>
        <strain evidence="1 2">KG-01</strain>
    </source>
</reference>
<dbReference type="RefSeq" id="WP_342303198.1">
    <property type="nucleotide sequence ID" value="NZ_JBCEWA010000015.1"/>
</dbReference>
<dbReference type="EMBL" id="JBCEWA010000015">
    <property type="protein sequence ID" value="MEL5989573.1"/>
    <property type="molecule type" value="Genomic_DNA"/>
</dbReference>
<name>A0ABU9LQT9_9BACL</name>
<organism evidence="1 2">
    <name type="scientific">Kurthia gibsonii</name>
    <dbReference type="NCBI Taxonomy" id="33946"/>
    <lineage>
        <taxon>Bacteria</taxon>
        <taxon>Bacillati</taxon>
        <taxon>Bacillota</taxon>
        <taxon>Bacilli</taxon>
        <taxon>Bacillales</taxon>
        <taxon>Caryophanaceae</taxon>
        <taxon>Kurthia</taxon>
    </lineage>
</organism>